<comment type="caution">
    <text evidence="2">The sequence shown here is derived from an EMBL/GenBank/DDBJ whole genome shotgun (WGS) entry which is preliminary data.</text>
</comment>
<protein>
    <submittedName>
        <fullName evidence="2">Uncharacterized protein</fullName>
    </submittedName>
</protein>
<keyword evidence="1" id="KW-0472">Membrane</keyword>
<keyword evidence="1" id="KW-1133">Transmembrane helix</keyword>
<dbReference type="HOGENOM" id="CLU_1886805_0_0_1"/>
<dbReference type="OrthoDB" id="2756573at2759"/>
<dbReference type="OMA" id="GWQHEDE"/>
<organism evidence="2 3">
    <name type="scientific">Pycnoporus cinnabarinus</name>
    <name type="common">Cinnabar-red polypore</name>
    <name type="synonym">Trametes cinnabarina</name>
    <dbReference type="NCBI Taxonomy" id="5643"/>
    <lineage>
        <taxon>Eukaryota</taxon>
        <taxon>Fungi</taxon>
        <taxon>Dikarya</taxon>
        <taxon>Basidiomycota</taxon>
        <taxon>Agaricomycotina</taxon>
        <taxon>Agaricomycetes</taxon>
        <taxon>Polyporales</taxon>
        <taxon>Polyporaceae</taxon>
        <taxon>Trametes</taxon>
    </lineage>
</organism>
<feature type="transmembrane region" description="Helical" evidence="1">
    <location>
        <begin position="7"/>
        <end position="26"/>
    </location>
</feature>
<accession>A0A060SQM9</accession>
<keyword evidence="1" id="KW-0812">Transmembrane</keyword>
<evidence type="ECO:0000256" key="1">
    <source>
        <dbReference type="SAM" id="Phobius"/>
    </source>
</evidence>
<gene>
    <name evidence="2" type="ORF">BN946_scf184411.g5</name>
</gene>
<name>A0A060SQM9_PYCCI</name>
<sequence>MAVDSRALTTLNILHLTLTLLSVVGVDEPTSVVVVFTDPLTAILICRFLLALHAANAQMTHGDARDDTDLEAFARSSNQQTLRFVSGVVDSLGATLADGLELEEEKAGEGSELGLLESPTSTVAQMRSPCLGGGA</sequence>
<dbReference type="Proteomes" id="UP000029665">
    <property type="component" value="Unassembled WGS sequence"/>
</dbReference>
<proteinExistence type="predicted"/>
<dbReference type="AlphaFoldDB" id="A0A060SQM9"/>
<dbReference type="EMBL" id="CCBP010000214">
    <property type="protein sequence ID" value="CDO74748.1"/>
    <property type="molecule type" value="Genomic_DNA"/>
</dbReference>
<keyword evidence="3" id="KW-1185">Reference proteome</keyword>
<evidence type="ECO:0000313" key="3">
    <source>
        <dbReference type="Proteomes" id="UP000029665"/>
    </source>
</evidence>
<reference evidence="2" key="1">
    <citation type="submission" date="2014-01" db="EMBL/GenBank/DDBJ databases">
        <title>The genome of the white-rot fungus Pycnoporus cinnabarinus: a basidiomycete model with a versatile arsenal for lignocellulosic biomass breakdown.</title>
        <authorList>
            <person name="Levasseur A."/>
            <person name="Lomascolo A."/>
            <person name="Ruiz-Duenas F.J."/>
            <person name="Uzan E."/>
            <person name="Piumi F."/>
            <person name="Kues U."/>
            <person name="Ram A.F.J."/>
            <person name="Murat C."/>
            <person name="Haon M."/>
            <person name="Benoit I."/>
            <person name="Arfi Y."/>
            <person name="Chevret D."/>
            <person name="Drula E."/>
            <person name="Kwon M.J."/>
            <person name="Gouret P."/>
            <person name="Lesage-Meessen L."/>
            <person name="Lombard V."/>
            <person name="Mariette J."/>
            <person name="Noirot C."/>
            <person name="Park J."/>
            <person name="Patyshakuliyeva A."/>
            <person name="Wieneger R.A.B."/>
            <person name="Wosten H.A.B."/>
            <person name="Martin F."/>
            <person name="Coutinho P.M."/>
            <person name="de Vries R."/>
            <person name="Martinez A.T."/>
            <person name="Klopp C."/>
            <person name="Pontarotti P."/>
            <person name="Henrissat B."/>
            <person name="Record E."/>
        </authorList>
    </citation>
    <scope>NUCLEOTIDE SEQUENCE [LARGE SCALE GENOMIC DNA]</scope>
    <source>
        <strain evidence="2">BRFM137</strain>
    </source>
</reference>
<feature type="transmembrane region" description="Helical" evidence="1">
    <location>
        <begin position="32"/>
        <end position="50"/>
    </location>
</feature>
<evidence type="ECO:0000313" key="2">
    <source>
        <dbReference type="EMBL" id="CDO74748.1"/>
    </source>
</evidence>